<evidence type="ECO:0000313" key="1">
    <source>
        <dbReference type="EMBL" id="QDS92511.1"/>
    </source>
</evidence>
<dbReference type="OrthoDB" id="287001at2"/>
<reference evidence="1 2" key="1">
    <citation type="submission" date="2019-02" db="EMBL/GenBank/DDBJ databases">
        <title>Deep-cultivation of Planctomycetes and their phenomic and genomic characterization uncovers novel biology.</title>
        <authorList>
            <person name="Wiegand S."/>
            <person name="Jogler M."/>
            <person name="Boedeker C."/>
            <person name="Pinto D."/>
            <person name="Vollmers J."/>
            <person name="Rivas-Marin E."/>
            <person name="Kohn T."/>
            <person name="Peeters S.H."/>
            <person name="Heuer A."/>
            <person name="Rast P."/>
            <person name="Oberbeckmann S."/>
            <person name="Bunk B."/>
            <person name="Jeske O."/>
            <person name="Meyerdierks A."/>
            <person name="Storesund J.E."/>
            <person name="Kallscheuer N."/>
            <person name="Luecker S."/>
            <person name="Lage O.M."/>
            <person name="Pohl T."/>
            <person name="Merkel B.J."/>
            <person name="Hornburger P."/>
            <person name="Mueller R.-W."/>
            <person name="Bruemmer F."/>
            <person name="Labrenz M."/>
            <person name="Spormann A.M."/>
            <person name="Op den Camp H."/>
            <person name="Overmann J."/>
            <person name="Amann R."/>
            <person name="Jetten M.S.M."/>
            <person name="Mascher T."/>
            <person name="Medema M.H."/>
            <person name="Devos D.P."/>
            <person name="Kaster A.-K."/>
            <person name="Ovreas L."/>
            <person name="Rohde M."/>
            <person name="Galperin M.Y."/>
            <person name="Jogler C."/>
        </authorList>
    </citation>
    <scope>NUCLEOTIDE SEQUENCE [LARGE SCALE GENOMIC DNA]</scope>
    <source>
        <strain evidence="1 2">FF011L</strain>
    </source>
</reference>
<proteinExistence type="predicted"/>
<dbReference type="Proteomes" id="UP000320672">
    <property type="component" value="Chromosome"/>
</dbReference>
<dbReference type="AlphaFoldDB" id="A0A517MCB2"/>
<dbReference type="KEGG" id="rml:FF011L_12570"/>
<accession>A0A517MCB2</accession>
<sequence>MTTDEEQMEAWLAPETRVLRTEQGEHLELTQTMAFWEQYDDIRQAGATEAFLVAAGKDGMDEFGLPFELAIQNYVGHVWNECIR</sequence>
<keyword evidence="2" id="KW-1185">Reference proteome</keyword>
<evidence type="ECO:0000313" key="2">
    <source>
        <dbReference type="Proteomes" id="UP000320672"/>
    </source>
</evidence>
<protein>
    <submittedName>
        <fullName evidence="1">Uncharacterized protein</fullName>
    </submittedName>
</protein>
<dbReference type="EMBL" id="CP036262">
    <property type="protein sequence ID" value="QDS92511.1"/>
    <property type="molecule type" value="Genomic_DNA"/>
</dbReference>
<name>A0A517MCB2_9BACT</name>
<organism evidence="1 2">
    <name type="scientific">Roseimaritima multifibrata</name>
    <dbReference type="NCBI Taxonomy" id="1930274"/>
    <lineage>
        <taxon>Bacteria</taxon>
        <taxon>Pseudomonadati</taxon>
        <taxon>Planctomycetota</taxon>
        <taxon>Planctomycetia</taxon>
        <taxon>Pirellulales</taxon>
        <taxon>Pirellulaceae</taxon>
        <taxon>Roseimaritima</taxon>
    </lineage>
</organism>
<gene>
    <name evidence="1" type="ORF">FF011L_12570</name>
</gene>